<evidence type="ECO:0000259" key="3">
    <source>
        <dbReference type="SMART" id="SM00563"/>
    </source>
</evidence>
<evidence type="ECO:0000313" key="4">
    <source>
        <dbReference type="EMBL" id="MBB4967512.1"/>
    </source>
</evidence>
<evidence type="ECO:0000256" key="2">
    <source>
        <dbReference type="ARBA" id="ARBA00023315"/>
    </source>
</evidence>
<keyword evidence="1 4" id="KW-0808">Transferase</keyword>
<dbReference type="PANTHER" id="PTHR10434:SF11">
    <property type="entry name" value="1-ACYL-SN-GLYCEROL-3-PHOSPHATE ACYLTRANSFERASE"/>
    <property type="match status" value="1"/>
</dbReference>
<comment type="caution">
    <text evidence="4">The sequence shown here is derived from an EMBL/GenBank/DDBJ whole genome shotgun (WGS) entry which is preliminary data.</text>
</comment>
<dbReference type="SUPFAM" id="SSF69593">
    <property type="entry name" value="Glycerol-3-phosphate (1)-acyltransferase"/>
    <property type="match status" value="1"/>
</dbReference>
<protein>
    <submittedName>
        <fullName evidence="4">1-acyl-sn-glycerol-3-phosphate acyltransferase</fullName>
        <ecNumber evidence="4">2.3.1.51</ecNumber>
    </submittedName>
</protein>
<reference evidence="4 5" key="1">
    <citation type="submission" date="2020-08" db="EMBL/GenBank/DDBJ databases">
        <title>Sequencing the genomes of 1000 actinobacteria strains.</title>
        <authorList>
            <person name="Klenk H.-P."/>
        </authorList>
    </citation>
    <scope>NUCLEOTIDE SEQUENCE [LARGE SCALE GENOMIC DNA]</scope>
    <source>
        <strain evidence="4 5">DSM 45084</strain>
    </source>
</reference>
<sequence length="216" mass="23287">MSGSGRLPEGGRDGVHDFGRWISRVPLRLGYRVRVHHADRVPTTGPVVVVANHSSLADGPLLFGIVPRRTVFLIKNEMFRGPVGRFLRRLGQLPVRRGEPDRAPLIAAQKVLRAGGVVGVFPEGTRGSGDVAEAQKGAAWLARSTGALVVPVACRGTRRPAGTGRRFRPKVDVLFGEAFELPADKGRQALVAATEHVRDRLAMLVAELDDQRGEGS</sequence>
<organism evidence="4 5">
    <name type="scientific">Saccharothrix violaceirubra</name>
    <dbReference type="NCBI Taxonomy" id="413306"/>
    <lineage>
        <taxon>Bacteria</taxon>
        <taxon>Bacillati</taxon>
        <taxon>Actinomycetota</taxon>
        <taxon>Actinomycetes</taxon>
        <taxon>Pseudonocardiales</taxon>
        <taxon>Pseudonocardiaceae</taxon>
        <taxon>Saccharothrix</taxon>
    </lineage>
</organism>
<dbReference type="Proteomes" id="UP000542674">
    <property type="component" value="Unassembled WGS sequence"/>
</dbReference>
<name>A0A7W7T7M5_9PSEU</name>
<dbReference type="GO" id="GO:0006654">
    <property type="term" value="P:phosphatidic acid biosynthetic process"/>
    <property type="evidence" value="ECO:0007669"/>
    <property type="project" value="TreeGrafter"/>
</dbReference>
<accession>A0A7W7T7M5</accession>
<dbReference type="AlphaFoldDB" id="A0A7W7T7M5"/>
<dbReference type="InterPro" id="IPR002123">
    <property type="entry name" value="Plipid/glycerol_acylTrfase"/>
</dbReference>
<dbReference type="PANTHER" id="PTHR10434">
    <property type="entry name" value="1-ACYL-SN-GLYCEROL-3-PHOSPHATE ACYLTRANSFERASE"/>
    <property type="match status" value="1"/>
</dbReference>
<evidence type="ECO:0000313" key="5">
    <source>
        <dbReference type="Proteomes" id="UP000542674"/>
    </source>
</evidence>
<keyword evidence="5" id="KW-1185">Reference proteome</keyword>
<dbReference type="SMART" id="SM00563">
    <property type="entry name" value="PlsC"/>
    <property type="match status" value="1"/>
</dbReference>
<evidence type="ECO:0000256" key="1">
    <source>
        <dbReference type="ARBA" id="ARBA00022679"/>
    </source>
</evidence>
<dbReference type="RefSeq" id="WP_184672284.1">
    <property type="nucleotide sequence ID" value="NZ_BAABAI010000033.1"/>
</dbReference>
<gene>
    <name evidence="4" type="ORF">F4559_004871</name>
</gene>
<dbReference type="EC" id="2.3.1.51" evidence="4"/>
<proteinExistence type="predicted"/>
<dbReference type="Pfam" id="PF01553">
    <property type="entry name" value="Acyltransferase"/>
    <property type="match status" value="1"/>
</dbReference>
<dbReference type="EMBL" id="JACHJS010000001">
    <property type="protein sequence ID" value="MBB4967512.1"/>
    <property type="molecule type" value="Genomic_DNA"/>
</dbReference>
<feature type="domain" description="Phospholipid/glycerol acyltransferase" evidence="3">
    <location>
        <begin position="47"/>
        <end position="157"/>
    </location>
</feature>
<dbReference type="GO" id="GO:0003841">
    <property type="term" value="F:1-acylglycerol-3-phosphate O-acyltransferase activity"/>
    <property type="evidence" value="ECO:0007669"/>
    <property type="project" value="UniProtKB-EC"/>
</dbReference>
<dbReference type="CDD" id="cd07989">
    <property type="entry name" value="LPLAT_AGPAT-like"/>
    <property type="match status" value="1"/>
</dbReference>
<keyword evidence="2 4" id="KW-0012">Acyltransferase</keyword>
<dbReference type="GO" id="GO:0005886">
    <property type="term" value="C:plasma membrane"/>
    <property type="evidence" value="ECO:0007669"/>
    <property type="project" value="TreeGrafter"/>
</dbReference>